<feature type="coiled-coil region" evidence="1">
    <location>
        <begin position="566"/>
        <end position="619"/>
    </location>
</feature>
<dbReference type="Proteomes" id="UP001281761">
    <property type="component" value="Unassembled WGS sequence"/>
</dbReference>
<keyword evidence="1" id="KW-0175">Coiled coil</keyword>
<dbReference type="InterPro" id="IPR048349">
    <property type="entry name" value="CCDC22_N"/>
</dbReference>
<protein>
    <submittedName>
        <fullName evidence="4">Coiled-coil domain-containing protein 22</fullName>
    </submittedName>
</protein>
<organism evidence="4 5">
    <name type="scientific">Blattamonas nauphoetae</name>
    <dbReference type="NCBI Taxonomy" id="2049346"/>
    <lineage>
        <taxon>Eukaryota</taxon>
        <taxon>Metamonada</taxon>
        <taxon>Preaxostyla</taxon>
        <taxon>Oxymonadida</taxon>
        <taxon>Blattamonas</taxon>
    </lineage>
</organism>
<name>A0ABQ9X3G8_9EUKA</name>
<evidence type="ECO:0000256" key="2">
    <source>
        <dbReference type="SAM" id="MobiDB-lite"/>
    </source>
</evidence>
<dbReference type="InterPro" id="IPR008530">
    <property type="entry name" value="CCDC22"/>
</dbReference>
<accession>A0ABQ9X3G8</accession>
<evidence type="ECO:0000256" key="1">
    <source>
        <dbReference type="SAM" id="Coils"/>
    </source>
</evidence>
<keyword evidence="5" id="KW-1185">Reference proteome</keyword>
<evidence type="ECO:0000313" key="4">
    <source>
        <dbReference type="EMBL" id="KAK2946309.1"/>
    </source>
</evidence>
<dbReference type="EMBL" id="JARBJD010000231">
    <property type="protein sequence ID" value="KAK2946309.1"/>
    <property type="molecule type" value="Genomic_DNA"/>
</dbReference>
<proteinExistence type="predicted"/>
<feature type="domain" description="CCDC22 N-terminal" evidence="3">
    <location>
        <begin position="1"/>
        <end position="107"/>
    </location>
</feature>
<feature type="region of interest" description="Disordered" evidence="2">
    <location>
        <begin position="436"/>
        <end position="456"/>
    </location>
</feature>
<dbReference type="PANTHER" id="PTHR15668">
    <property type="entry name" value="JM1 PROTEIN"/>
    <property type="match status" value="1"/>
</dbReference>
<dbReference type="Pfam" id="PF21674">
    <property type="entry name" value="CCDC22_N"/>
    <property type="match status" value="1"/>
</dbReference>
<sequence>MEDADLILLYSFKQLGCPIDDSVISCETLPSDTLMTCCATAVNIIDPHQQVPLMAPQEEPSRYRYVQDLKSALHAIGYSTELEYHLLLYPNPVDSRKLLTFLAQQLPTRDQRTTFTIKGESEWLGDIRFYSYQASITPWVLPVFQHTDVMNSSSRPIFPAPKRHGPAWCRLYWRNLSPPEESPAPLVQSLVRGVVGRMLVTYEFQLLSDRADPLDYPLIPSIPDSPIPSTSFFTRQVRFASEKEYSRNPYKNHPCGTPLHYNPHRAVSQQVQEYTIPLSQGPTNEDFSGLHKSITQTNKLINESILHFASLRQLSQKLSRLSDDLMHEFRIHANVTNHAQNVDESLEQLEASVEKLRNRIFSFEETLDESRGAAMYQRGSVLAFPRVDTGKTRAQNLAIMQTELAETIKKNEKSFYNLSVAIALHRNVEHHMRTVAPDPVRLDPADKGKPDDDDDDYLKLKTKRHRKDYVKRIGDMHRRLSSQEEDYDRMRHEIHDLYSEIRLCEERLNRMLNEASIMLAQRKNPELVFDRPQPRSPQQSMMADQKAFSGRVSRLLSVIHQNYSSVNSVRNTLDQLETESMDLNDKILAEIRYRTNEAEASVEAEIKRVQTENDELEIRTMIAAKGPAQKKDTRK</sequence>
<feature type="compositionally biased region" description="Basic and acidic residues" evidence="2">
    <location>
        <begin position="440"/>
        <end position="450"/>
    </location>
</feature>
<feature type="coiled-coil region" evidence="1">
    <location>
        <begin position="339"/>
        <end position="366"/>
    </location>
</feature>
<evidence type="ECO:0000259" key="3">
    <source>
        <dbReference type="Pfam" id="PF21674"/>
    </source>
</evidence>
<comment type="caution">
    <text evidence="4">The sequence shown here is derived from an EMBL/GenBank/DDBJ whole genome shotgun (WGS) entry which is preliminary data.</text>
</comment>
<evidence type="ECO:0000313" key="5">
    <source>
        <dbReference type="Proteomes" id="UP001281761"/>
    </source>
</evidence>
<reference evidence="4 5" key="1">
    <citation type="journal article" date="2022" name="bioRxiv">
        <title>Genomics of Preaxostyla Flagellates Illuminates Evolutionary Transitions and the Path Towards Mitochondrial Loss.</title>
        <authorList>
            <person name="Novak L.V.F."/>
            <person name="Treitli S.C."/>
            <person name="Pyrih J."/>
            <person name="Halakuc P."/>
            <person name="Pipaliya S.V."/>
            <person name="Vacek V."/>
            <person name="Brzon O."/>
            <person name="Soukal P."/>
            <person name="Eme L."/>
            <person name="Dacks J.B."/>
            <person name="Karnkowska A."/>
            <person name="Elias M."/>
            <person name="Hampl V."/>
        </authorList>
    </citation>
    <scope>NUCLEOTIDE SEQUENCE [LARGE SCALE GENOMIC DNA]</scope>
    <source>
        <strain evidence="4">NAU3</strain>
        <tissue evidence="4">Gut</tissue>
    </source>
</reference>
<dbReference type="PANTHER" id="PTHR15668:SF4">
    <property type="entry name" value="COILED-COIL DOMAIN-CONTAINING PROTEIN 22"/>
    <property type="match status" value="1"/>
</dbReference>
<gene>
    <name evidence="4" type="ORF">BLNAU_18759</name>
</gene>
<feature type="coiled-coil region" evidence="1">
    <location>
        <begin position="480"/>
        <end position="514"/>
    </location>
</feature>